<evidence type="ECO:0000313" key="1">
    <source>
        <dbReference type="EMBL" id="SFF42715.1"/>
    </source>
</evidence>
<organism evidence="1 2">
    <name type="scientific">Flavobacterium xueshanense</name>
    <dbReference type="NCBI Taxonomy" id="935223"/>
    <lineage>
        <taxon>Bacteria</taxon>
        <taxon>Pseudomonadati</taxon>
        <taxon>Bacteroidota</taxon>
        <taxon>Flavobacteriia</taxon>
        <taxon>Flavobacteriales</taxon>
        <taxon>Flavobacteriaceae</taxon>
        <taxon>Flavobacterium</taxon>
    </lineage>
</organism>
<dbReference type="OrthoDB" id="1444391at2"/>
<protein>
    <submittedName>
        <fullName evidence="1">Uncharacterized protein</fullName>
    </submittedName>
</protein>
<dbReference type="RefSeq" id="WP_091208760.1">
    <property type="nucleotide sequence ID" value="NZ_FONQ01000021.1"/>
</dbReference>
<keyword evidence="2" id="KW-1185">Reference proteome</keyword>
<dbReference type="STRING" id="935223.SAMN04488131_12141"/>
<accession>A0A1I2IK78</accession>
<reference evidence="2" key="1">
    <citation type="submission" date="2016-10" db="EMBL/GenBank/DDBJ databases">
        <authorList>
            <person name="Varghese N."/>
            <person name="Submissions S."/>
        </authorList>
    </citation>
    <scope>NUCLEOTIDE SEQUENCE [LARGE SCALE GENOMIC DNA]</scope>
    <source>
        <strain evidence="2">CGMCC 1.9227</strain>
    </source>
</reference>
<proteinExistence type="predicted"/>
<sequence>MELLLKELENKKNVANSLLEKQISTVENIEIAWKNRNLKIKTKEDCFLLIASLNLLNASIKDKSNKKIIHYGGIKLNVTRLIDFLIQNENLVDDFWINPEENNCAYIFIYNLQFTFHSITITEIIAEFTVSSKNKIKPWEEIRLQKIANDIFLIANKIKLKSIWK</sequence>
<dbReference type="EMBL" id="FONQ01000021">
    <property type="protein sequence ID" value="SFF42715.1"/>
    <property type="molecule type" value="Genomic_DNA"/>
</dbReference>
<evidence type="ECO:0000313" key="2">
    <source>
        <dbReference type="Proteomes" id="UP000198596"/>
    </source>
</evidence>
<gene>
    <name evidence="1" type="ORF">SAMN04488131_12141</name>
</gene>
<dbReference type="AlphaFoldDB" id="A0A1I2IK78"/>
<name>A0A1I2IK78_9FLAO</name>
<dbReference type="Proteomes" id="UP000198596">
    <property type="component" value="Unassembled WGS sequence"/>
</dbReference>